<name>A0A935UFM9_9PROT</name>
<evidence type="ECO:0000256" key="1">
    <source>
        <dbReference type="SAM" id="SignalP"/>
    </source>
</evidence>
<gene>
    <name evidence="2" type="ORF">IPJ27_03155</name>
</gene>
<dbReference type="Proteomes" id="UP000697998">
    <property type="component" value="Unassembled WGS sequence"/>
</dbReference>
<organism evidence="2 3">
    <name type="scientific">Candidatus Accumulibacter proximus</name>
    <dbReference type="NCBI Taxonomy" id="2954385"/>
    <lineage>
        <taxon>Bacteria</taxon>
        <taxon>Pseudomonadati</taxon>
        <taxon>Pseudomonadota</taxon>
        <taxon>Betaproteobacteria</taxon>
        <taxon>Candidatus Accumulibacter</taxon>
    </lineage>
</organism>
<reference evidence="2 3" key="1">
    <citation type="submission" date="2020-10" db="EMBL/GenBank/DDBJ databases">
        <title>Connecting structure to function with the recovery of over 1000 high-quality activated sludge metagenome-assembled genomes encoding full-length rRNA genes using long-read sequencing.</title>
        <authorList>
            <person name="Singleton C.M."/>
            <person name="Petriglieri F."/>
            <person name="Kristensen J.M."/>
            <person name="Kirkegaard R.H."/>
            <person name="Michaelsen T.Y."/>
            <person name="Andersen M.H."/>
            <person name="Karst S.M."/>
            <person name="Dueholm M.S."/>
            <person name="Nielsen P.H."/>
            <person name="Albertsen M."/>
        </authorList>
    </citation>
    <scope>NUCLEOTIDE SEQUENCE [LARGE SCALE GENOMIC DNA]</scope>
    <source>
        <strain evidence="2">EsbW_18-Q3-R4-48_BATAC.285</strain>
    </source>
</reference>
<keyword evidence="1" id="KW-0732">Signal</keyword>
<accession>A0A935UFM9</accession>
<comment type="caution">
    <text evidence="2">The sequence shown here is derived from an EMBL/GenBank/DDBJ whole genome shotgun (WGS) entry which is preliminary data.</text>
</comment>
<evidence type="ECO:0000313" key="2">
    <source>
        <dbReference type="EMBL" id="MBK7673824.1"/>
    </source>
</evidence>
<dbReference type="EMBL" id="JADJMH010000001">
    <property type="protein sequence ID" value="MBK7673824.1"/>
    <property type="molecule type" value="Genomic_DNA"/>
</dbReference>
<feature type="chain" id="PRO_5037898069" description="Cytochrome c domain-containing protein" evidence="1">
    <location>
        <begin position="28"/>
        <end position="726"/>
    </location>
</feature>
<evidence type="ECO:0008006" key="4">
    <source>
        <dbReference type="Google" id="ProtNLM"/>
    </source>
</evidence>
<sequence length="726" mass="77060">MSRPRVLLLLPALLLGFTCGQASPAQAAGAPAPTWVVDPALPGENLPGVGRSLFDRLFAVQRGGQAEIELPFPFEALLARLDAQLQRAPASPLPPAKRVLIPLGRSLQRTAAAPDYFAYPRVVVAVDASPAAFGAPLLKDRLYLGYQEKSAVLEVISYNEAAGRFEFQLVKDYRAGGRPKVVYAPRTLCFACHQNGAPIFSRALWDESNANPQVAALLLASGRRFYGIPVERGVDVPYAIDNASERANGFALTQRLWQEGCGGNDVSGHRCRAGLFAATLRHALAGGQSWKADADFEQAVAAPLRAEARRRWPGGLAIGNPDIANRNPLQGMRHWPADSAARVAFSHVAVPFDPLLPRPSREVWRADAPDALRKLVAGLSEFVAATDRAQLDAALARPATVPVVRVTAPCRFAASKAASRASLRCAAPGGTLLEGTLAWQAGRSVDGELTRLTLADGTAVNAARLRPAGRATPAVMKLQPFVDGRAARTAAGNAIAVIEVRRPAGSDHGEVTIEVRQDFAIVQQAVDRLVSGPQAAALFAPAPFPREPLFAALFGELGIAAGARGGTGCCQAARALPPPQLEVPAVAPAEPAAAAMPPTAANDRAQRSFQPYCAACHQTAETFPPNFLQGSPAQVVTRLRHCAPRLYVRLAMADLLPEQREKTPMPPESVLPAFASTPQAWRSSPVRAALLAQVEGWLRAETGQAPQLSSMLSAGYEALRSCLPPQ</sequence>
<protein>
    <recommendedName>
        <fullName evidence="4">Cytochrome c domain-containing protein</fullName>
    </recommendedName>
</protein>
<dbReference type="AlphaFoldDB" id="A0A935UFM9"/>
<proteinExistence type="predicted"/>
<evidence type="ECO:0000313" key="3">
    <source>
        <dbReference type="Proteomes" id="UP000697998"/>
    </source>
</evidence>
<feature type="signal peptide" evidence="1">
    <location>
        <begin position="1"/>
        <end position="27"/>
    </location>
</feature>